<evidence type="ECO:0000313" key="3">
    <source>
        <dbReference type="RefSeq" id="XP_033574241.1"/>
    </source>
</evidence>
<evidence type="ECO:0000313" key="1">
    <source>
        <dbReference type="EMBL" id="KAF2807277.1"/>
    </source>
</evidence>
<keyword evidence="2" id="KW-1185">Reference proteome</keyword>
<dbReference type="RefSeq" id="XP_033574241.1">
    <property type="nucleotide sequence ID" value="XM_033728892.1"/>
</dbReference>
<reference evidence="1 3" key="1">
    <citation type="journal article" date="2020" name="Stud. Mycol.">
        <title>101 Dothideomycetes genomes: a test case for predicting lifestyles and emergence of pathogens.</title>
        <authorList>
            <person name="Haridas S."/>
            <person name="Albert R."/>
            <person name="Binder M."/>
            <person name="Bloem J."/>
            <person name="Labutti K."/>
            <person name="Salamov A."/>
            <person name="Andreopoulos B."/>
            <person name="Baker S."/>
            <person name="Barry K."/>
            <person name="Bills G."/>
            <person name="Bluhm B."/>
            <person name="Cannon C."/>
            <person name="Castanera R."/>
            <person name="Culley D."/>
            <person name="Daum C."/>
            <person name="Ezra D."/>
            <person name="Gonzalez J."/>
            <person name="Henrissat B."/>
            <person name="Kuo A."/>
            <person name="Liang C."/>
            <person name="Lipzen A."/>
            <person name="Lutzoni F."/>
            <person name="Magnuson J."/>
            <person name="Mondo S."/>
            <person name="Nolan M."/>
            <person name="Ohm R."/>
            <person name="Pangilinan J."/>
            <person name="Park H.-J."/>
            <person name="Ramirez L."/>
            <person name="Alfaro M."/>
            <person name="Sun H."/>
            <person name="Tritt A."/>
            <person name="Yoshinaga Y."/>
            <person name="Zwiers L.-H."/>
            <person name="Turgeon B."/>
            <person name="Goodwin S."/>
            <person name="Spatafora J."/>
            <person name="Crous P."/>
            <person name="Grigoriev I."/>
        </authorList>
    </citation>
    <scope>NUCLEOTIDE SEQUENCE</scope>
    <source>
        <strain evidence="1 3">CBS 304.34</strain>
    </source>
</reference>
<dbReference type="GeneID" id="54469785"/>
<dbReference type="EMBL" id="MU003705">
    <property type="protein sequence ID" value="KAF2807277.1"/>
    <property type="molecule type" value="Genomic_DNA"/>
</dbReference>
<sequence length="161" mass="17613">MSRPASIASLVGAMNRSKVDGAAQIRNPSHDLAAHLPHKVEAVHTTSHPDSADFRPRDAGSLPTYIITPHRPPEWATIENPDHSGPVETWRRRAQGSQTVAGCVGRHRDGGWALGGGEPWIELKLEEVGRVCFRICGDPWRVWRGGWVPRVRGSARSAHAS</sequence>
<evidence type="ECO:0000313" key="2">
    <source>
        <dbReference type="Proteomes" id="UP000504636"/>
    </source>
</evidence>
<reference evidence="3" key="2">
    <citation type="submission" date="2020-04" db="EMBL/GenBank/DDBJ databases">
        <authorList>
            <consortium name="NCBI Genome Project"/>
        </authorList>
    </citation>
    <scope>NUCLEOTIDE SEQUENCE</scope>
    <source>
        <strain evidence="3">CBS 304.34</strain>
    </source>
</reference>
<name>A0A6A6YHA2_9PEZI</name>
<protein>
    <submittedName>
        <fullName evidence="1 3">Uncharacterized protein</fullName>
    </submittedName>
</protein>
<accession>A0A6A6YHA2</accession>
<organism evidence="1">
    <name type="scientific">Mytilinidion resinicola</name>
    <dbReference type="NCBI Taxonomy" id="574789"/>
    <lineage>
        <taxon>Eukaryota</taxon>
        <taxon>Fungi</taxon>
        <taxon>Dikarya</taxon>
        <taxon>Ascomycota</taxon>
        <taxon>Pezizomycotina</taxon>
        <taxon>Dothideomycetes</taxon>
        <taxon>Pleosporomycetidae</taxon>
        <taxon>Mytilinidiales</taxon>
        <taxon>Mytilinidiaceae</taxon>
        <taxon>Mytilinidion</taxon>
    </lineage>
</organism>
<gene>
    <name evidence="1 3" type="ORF">BDZ99DRAFT_77320</name>
</gene>
<proteinExistence type="predicted"/>
<reference evidence="3" key="3">
    <citation type="submission" date="2025-04" db="UniProtKB">
        <authorList>
            <consortium name="RefSeq"/>
        </authorList>
    </citation>
    <scope>IDENTIFICATION</scope>
    <source>
        <strain evidence="3">CBS 304.34</strain>
    </source>
</reference>
<dbReference type="Proteomes" id="UP000504636">
    <property type="component" value="Unplaced"/>
</dbReference>
<dbReference type="AlphaFoldDB" id="A0A6A6YHA2"/>